<sequence length="536" mass="61280">MQTAYLRAAISVRSQQIAALEREVQINRMILSSPIRRLSPELLAHIMVLCISTTRCAPRHALALAHVCRSWRATAFMKADLWTRLSISWAQACHADAIAHTAAWFSRARSRPMSFSIFKYRDFLDFCRPPPSLCPLLKFVLLQHEPQLLELHIALHVLWLPTFLSCARGSLPMLRKLHLDVQYTAHYISKGFYFPLDALPRLQTLHVRGANMLIPSHDPLCNVLLLPCAQLKNLQLDGVMGTHEWGEIFLECTSLVRARISSLKGRDPPQWPSSDGAVPSEVVVFRHLTQSELYYKELPGAVLNVARFPALTTLILGYLPKARHGEMVEDDEATWTVHRGLAQHLKSLTSLTVIGFDFEHPQTEDAFRYILQSLTLLTHLAFESCTLWSLDILSFLTTPDSVPLLEELLFYNMEIKESFLCSQDELELRKDIWDVAIFEETYAFIEKFLRERGLAESSRLRLFQFRLLSFEEDNVEDEFELALRRLVWLAARCLTEKGLEIDLDAIPIDKLDIIPVNSDSESEDSATRSFPVVLQD</sequence>
<dbReference type="InterPro" id="IPR032675">
    <property type="entry name" value="LRR_dom_sf"/>
</dbReference>
<dbReference type="SUPFAM" id="SSF52047">
    <property type="entry name" value="RNI-like"/>
    <property type="match status" value="1"/>
</dbReference>
<proteinExistence type="predicted"/>
<accession>D8PTN1</accession>
<dbReference type="GeneID" id="9594776"/>
<dbReference type="RefSeq" id="XP_003035433.1">
    <property type="nucleotide sequence ID" value="XM_003035387.1"/>
</dbReference>
<name>D8PTN1_SCHCM</name>
<dbReference type="HOGENOM" id="CLU_508209_0_0_1"/>
<dbReference type="EMBL" id="GL377303">
    <property type="protein sequence ID" value="EFJ00531.1"/>
    <property type="molecule type" value="Genomic_DNA"/>
</dbReference>
<gene>
    <name evidence="1" type="ORF">SCHCODRAFT_106131</name>
</gene>
<evidence type="ECO:0008006" key="3">
    <source>
        <dbReference type="Google" id="ProtNLM"/>
    </source>
</evidence>
<evidence type="ECO:0000313" key="1">
    <source>
        <dbReference type="EMBL" id="EFJ00531.1"/>
    </source>
</evidence>
<dbReference type="AlphaFoldDB" id="D8PTN1"/>
<reference evidence="1 2" key="1">
    <citation type="journal article" date="2010" name="Nat. Biotechnol.">
        <title>Genome sequence of the model mushroom Schizophyllum commune.</title>
        <authorList>
            <person name="Ohm R.A."/>
            <person name="de Jong J.F."/>
            <person name="Lugones L.G."/>
            <person name="Aerts A."/>
            <person name="Kothe E."/>
            <person name="Stajich J.E."/>
            <person name="de Vries R.P."/>
            <person name="Record E."/>
            <person name="Levasseur A."/>
            <person name="Baker S.E."/>
            <person name="Bartholomew K.A."/>
            <person name="Coutinho P.M."/>
            <person name="Erdmann S."/>
            <person name="Fowler T.J."/>
            <person name="Gathman A.C."/>
            <person name="Lombard V."/>
            <person name="Henrissat B."/>
            <person name="Knabe N."/>
            <person name="Kuees U."/>
            <person name="Lilly W.W."/>
            <person name="Lindquist E."/>
            <person name="Lucas S."/>
            <person name="Magnuson J.K."/>
            <person name="Piumi F."/>
            <person name="Raudaskoski M."/>
            <person name="Salamov A."/>
            <person name="Schmutz J."/>
            <person name="Schwarze F.W.M.R."/>
            <person name="vanKuyk P.A."/>
            <person name="Horton J.S."/>
            <person name="Grigoriev I.V."/>
            <person name="Woesten H.A.B."/>
        </authorList>
    </citation>
    <scope>NUCLEOTIDE SEQUENCE [LARGE SCALE GENOMIC DNA]</scope>
    <source>
        <strain evidence="2">H4-8 / FGSC 9210</strain>
    </source>
</reference>
<keyword evidence="2" id="KW-1185">Reference proteome</keyword>
<feature type="non-terminal residue" evidence="1">
    <location>
        <position position="536"/>
    </location>
</feature>
<dbReference type="KEGG" id="scm:SCHCO_02682277"/>
<dbReference type="VEuPathDB" id="FungiDB:SCHCODRAFT_02682277"/>
<evidence type="ECO:0000313" key="2">
    <source>
        <dbReference type="Proteomes" id="UP000007431"/>
    </source>
</evidence>
<dbReference type="InParanoid" id="D8PTN1"/>
<dbReference type="Gene3D" id="3.80.10.10">
    <property type="entry name" value="Ribonuclease Inhibitor"/>
    <property type="match status" value="1"/>
</dbReference>
<protein>
    <recommendedName>
        <fullName evidence="3">F-box domain-containing protein</fullName>
    </recommendedName>
</protein>
<dbReference type="Proteomes" id="UP000007431">
    <property type="component" value="Unassembled WGS sequence"/>
</dbReference>
<organism evidence="2">
    <name type="scientific">Schizophyllum commune (strain H4-8 / FGSC 9210)</name>
    <name type="common">Split gill fungus</name>
    <dbReference type="NCBI Taxonomy" id="578458"/>
    <lineage>
        <taxon>Eukaryota</taxon>
        <taxon>Fungi</taxon>
        <taxon>Dikarya</taxon>
        <taxon>Basidiomycota</taxon>
        <taxon>Agaricomycotina</taxon>
        <taxon>Agaricomycetes</taxon>
        <taxon>Agaricomycetidae</taxon>
        <taxon>Agaricales</taxon>
        <taxon>Schizophyllaceae</taxon>
        <taxon>Schizophyllum</taxon>
    </lineage>
</organism>
<dbReference type="OrthoDB" id="2269034at2759"/>